<dbReference type="GO" id="GO:0009636">
    <property type="term" value="P:response to toxic substance"/>
    <property type="evidence" value="ECO:0007669"/>
    <property type="project" value="UniProtKB-KW"/>
</dbReference>
<evidence type="ECO:0000313" key="18">
    <source>
        <dbReference type="EMBL" id="KKY23962.1"/>
    </source>
</evidence>
<evidence type="ECO:0000256" key="6">
    <source>
        <dbReference type="ARBA" id="ARBA00022617"/>
    </source>
</evidence>
<evidence type="ECO:0000256" key="3">
    <source>
        <dbReference type="ARBA" id="ARBA00006401"/>
    </source>
</evidence>
<reference evidence="18 19" key="1">
    <citation type="submission" date="2015-05" db="EMBL/GenBank/DDBJ databases">
        <title>Distinctive expansion of gene families associated with plant cell wall degradation and secondary metabolism in the genomes of grapevine trunk pathogens.</title>
        <authorList>
            <person name="Lawrence D.P."/>
            <person name="Travadon R."/>
            <person name="Rolshausen P.E."/>
            <person name="Baumgartner K."/>
        </authorList>
    </citation>
    <scope>NUCLEOTIDE SEQUENCE [LARGE SCALE GENOMIC DNA]</scope>
    <source>
        <strain evidence="18">UCRPC4</strain>
    </source>
</reference>
<dbReference type="SUPFAM" id="SSF52343">
    <property type="entry name" value="Ferredoxin reductase-like, C-terminal NADP-linked domain"/>
    <property type="match status" value="1"/>
</dbReference>
<dbReference type="InterPro" id="IPR001433">
    <property type="entry name" value="OxRdtase_FAD/NAD-bd"/>
</dbReference>
<evidence type="ECO:0000259" key="17">
    <source>
        <dbReference type="PROSITE" id="PS51384"/>
    </source>
</evidence>
<keyword evidence="13" id="KW-0520">NAD</keyword>
<dbReference type="SUPFAM" id="SSF63380">
    <property type="entry name" value="Riboflavin synthase domain-like"/>
    <property type="match status" value="1"/>
</dbReference>
<evidence type="ECO:0000256" key="12">
    <source>
        <dbReference type="ARBA" id="ARBA00023004"/>
    </source>
</evidence>
<dbReference type="Pfam" id="PF00042">
    <property type="entry name" value="Globin"/>
    <property type="match status" value="1"/>
</dbReference>
<evidence type="ECO:0000259" key="16">
    <source>
        <dbReference type="PROSITE" id="PS01033"/>
    </source>
</evidence>
<feature type="domain" description="FAD-binding FR-type" evidence="17">
    <location>
        <begin position="149"/>
        <end position="266"/>
    </location>
</feature>
<keyword evidence="12" id="KW-0408">Iron</keyword>
<evidence type="ECO:0000256" key="11">
    <source>
        <dbReference type="ARBA" id="ARBA00023002"/>
    </source>
</evidence>
<dbReference type="InterPro" id="IPR012292">
    <property type="entry name" value="Globin/Proto"/>
</dbReference>
<keyword evidence="7" id="KW-0285">Flavoprotein</keyword>
<name>A0A0G2EMH5_PHACM</name>
<dbReference type="PANTHER" id="PTHR43396:SF3">
    <property type="entry name" value="FLAVOHEMOPROTEIN"/>
    <property type="match status" value="1"/>
</dbReference>
<evidence type="ECO:0000256" key="15">
    <source>
        <dbReference type="ARBA" id="ARBA00049433"/>
    </source>
</evidence>
<dbReference type="InterPro" id="IPR009050">
    <property type="entry name" value="Globin-like_sf"/>
</dbReference>
<dbReference type="GO" id="GO:0008941">
    <property type="term" value="F:nitric oxide dioxygenase NAD(P)H activity"/>
    <property type="evidence" value="ECO:0007669"/>
    <property type="project" value="UniProtKB-EC"/>
</dbReference>
<dbReference type="GO" id="GO:0071500">
    <property type="term" value="P:cellular response to nitrosative stress"/>
    <property type="evidence" value="ECO:0007669"/>
    <property type="project" value="TreeGrafter"/>
</dbReference>
<dbReference type="Gene3D" id="1.10.490.10">
    <property type="entry name" value="Globins"/>
    <property type="match status" value="1"/>
</dbReference>
<keyword evidence="9" id="KW-0274">FAD</keyword>
<dbReference type="Proteomes" id="UP000053317">
    <property type="component" value="Unassembled WGS sequence"/>
</dbReference>
<proteinExistence type="inferred from homology"/>
<protein>
    <recommendedName>
        <fullName evidence="4">nitric oxide dioxygenase</fullName>
        <ecNumber evidence="4">1.14.12.17</ecNumber>
    </recommendedName>
</protein>
<keyword evidence="6" id="KW-0349">Heme</keyword>
<dbReference type="PANTHER" id="PTHR43396">
    <property type="entry name" value="FLAVOHEMOPROTEIN"/>
    <property type="match status" value="1"/>
</dbReference>
<dbReference type="CDD" id="cd06184">
    <property type="entry name" value="flavohem_like_fad_nad_binding"/>
    <property type="match status" value="1"/>
</dbReference>
<dbReference type="GO" id="GO:0020037">
    <property type="term" value="F:heme binding"/>
    <property type="evidence" value="ECO:0007669"/>
    <property type="project" value="InterPro"/>
</dbReference>
<evidence type="ECO:0000256" key="4">
    <source>
        <dbReference type="ARBA" id="ARBA00012229"/>
    </source>
</evidence>
<dbReference type="InterPro" id="IPR017938">
    <property type="entry name" value="Riboflavin_synthase-like_b-brl"/>
</dbReference>
<dbReference type="NCBIfam" id="NF009805">
    <property type="entry name" value="PRK13289.1"/>
    <property type="match status" value="1"/>
</dbReference>
<dbReference type="InterPro" id="IPR000971">
    <property type="entry name" value="Globin"/>
</dbReference>
<feature type="domain" description="Globin" evidence="16">
    <location>
        <begin position="2"/>
        <end position="139"/>
    </location>
</feature>
<dbReference type="GO" id="GO:0019825">
    <property type="term" value="F:oxygen binding"/>
    <property type="evidence" value="ECO:0007669"/>
    <property type="project" value="InterPro"/>
</dbReference>
<evidence type="ECO:0000256" key="10">
    <source>
        <dbReference type="ARBA" id="ARBA00022857"/>
    </source>
</evidence>
<dbReference type="EMBL" id="LCWF01000064">
    <property type="protein sequence ID" value="KKY23962.1"/>
    <property type="molecule type" value="Genomic_DNA"/>
</dbReference>
<evidence type="ECO:0000256" key="2">
    <source>
        <dbReference type="ARBA" id="ARBA00001974"/>
    </source>
</evidence>
<dbReference type="FunFam" id="1.10.490.10:FF:000003">
    <property type="entry name" value="Flavohemoprotein"/>
    <property type="match status" value="1"/>
</dbReference>
<organism evidence="18 19">
    <name type="scientific">Phaeomoniella chlamydospora</name>
    <name type="common">Phaeoacremonium chlamydosporum</name>
    <dbReference type="NCBI Taxonomy" id="158046"/>
    <lineage>
        <taxon>Eukaryota</taxon>
        <taxon>Fungi</taxon>
        <taxon>Dikarya</taxon>
        <taxon>Ascomycota</taxon>
        <taxon>Pezizomycotina</taxon>
        <taxon>Eurotiomycetes</taxon>
        <taxon>Chaetothyriomycetidae</taxon>
        <taxon>Phaeomoniellales</taxon>
        <taxon>Phaeomoniellaceae</taxon>
        <taxon>Phaeomoniella</taxon>
    </lineage>
</organism>
<dbReference type="InterPro" id="IPR039261">
    <property type="entry name" value="FNR_nucleotide-bd"/>
</dbReference>
<dbReference type="Pfam" id="PF00175">
    <property type="entry name" value="NAD_binding_1"/>
    <property type="match status" value="1"/>
</dbReference>
<dbReference type="Gene3D" id="2.40.30.10">
    <property type="entry name" value="Translation factors"/>
    <property type="match status" value="1"/>
</dbReference>
<evidence type="ECO:0000256" key="13">
    <source>
        <dbReference type="ARBA" id="ARBA00023027"/>
    </source>
</evidence>
<dbReference type="GO" id="GO:0046210">
    <property type="term" value="P:nitric oxide catabolic process"/>
    <property type="evidence" value="ECO:0007669"/>
    <property type="project" value="TreeGrafter"/>
</dbReference>
<dbReference type="AlphaFoldDB" id="A0A0G2EMH5"/>
<dbReference type="PROSITE" id="PS01033">
    <property type="entry name" value="GLOBIN"/>
    <property type="match status" value="1"/>
</dbReference>
<evidence type="ECO:0000256" key="7">
    <source>
        <dbReference type="ARBA" id="ARBA00022630"/>
    </source>
</evidence>
<gene>
    <name evidence="18" type="ORF">UCRPC4_g02775</name>
</gene>
<dbReference type="FunFam" id="2.40.30.10:FF:000034">
    <property type="entry name" value="Flavohemoprotein"/>
    <property type="match status" value="1"/>
</dbReference>
<keyword evidence="19" id="KW-1185">Reference proteome</keyword>
<comment type="similarity">
    <text evidence="3">In the C-terminal section; belongs to the flavoprotein pyridine nucleotide cytochrome reductase family.</text>
</comment>
<evidence type="ECO:0000256" key="8">
    <source>
        <dbReference type="ARBA" id="ARBA00022723"/>
    </source>
</evidence>
<dbReference type="InterPro" id="IPR017927">
    <property type="entry name" value="FAD-bd_FR_type"/>
</dbReference>
<dbReference type="SUPFAM" id="SSF46458">
    <property type="entry name" value="Globin-like"/>
    <property type="match status" value="1"/>
</dbReference>
<dbReference type="OrthoDB" id="436496at2759"/>
<evidence type="ECO:0000256" key="5">
    <source>
        <dbReference type="ARBA" id="ARBA00022575"/>
    </source>
</evidence>
<dbReference type="PROSITE" id="PS51384">
    <property type="entry name" value="FAD_FR"/>
    <property type="match status" value="1"/>
</dbReference>
<accession>A0A0G2EMH5</accession>
<dbReference type="GO" id="GO:0071949">
    <property type="term" value="F:FAD binding"/>
    <property type="evidence" value="ECO:0007669"/>
    <property type="project" value="TreeGrafter"/>
</dbReference>
<comment type="catalytic activity">
    <reaction evidence="14">
        <text>2 nitric oxide + NADH + 2 O2 = 2 nitrate + NAD(+) + H(+)</text>
        <dbReference type="Rhea" id="RHEA:19469"/>
        <dbReference type="ChEBI" id="CHEBI:15378"/>
        <dbReference type="ChEBI" id="CHEBI:15379"/>
        <dbReference type="ChEBI" id="CHEBI:16480"/>
        <dbReference type="ChEBI" id="CHEBI:17632"/>
        <dbReference type="ChEBI" id="CHEBI:57540"/>
        <dbReference type="ChEBI" id="CHEBI:57945"/>
        <dbReference type="EC" id="1.14.12.17"/>
    </reaction>
</comment>
<keyword evidence="10" id="KW-0521">NADP</keyword>
<comment type="caution">
    <text evidence="18">The sequence shown here is derived from an EMBL/GenBank/DDBJ whole genome shotgun (WGS) entry which is preliminary data.</text>
</comment>
<evidence type="ECO:0000313" key="19">
    <source>
        <dbReference type="Proteomes" id="UP000053317"/>
    </source>
</evidence>
<sequence length="418" mass="46813">MGLTPEQVQIIKATVPVVKEHGNTITTAFYKNMLEENPELKNIFNTANQANGHQQAALANALYAYASNIDNLGVLSQFVERVCHKHASLYITRTQYDIVGKYLIAAMKQILDDALTSEIQDAWTAAYVQLANIMAGREEQMYQESDGWTTWRPFRIVKKMPESSSITSFYLEPVDGEPLPIFRPGQYISVQMSVPGLKFLQSRQYSLSDRPGLPYYRISVKKEEGLNITSPNAKAHPGYISNVLHKEKKEGDIIEVSHPQGDFFLTPESERATHPIVLISAGVGITPMISILNHLQSSPSQSTRPLHFIHSSRTSTTSLPFLTYLQSSLPSSSSSSQHLTLFLTSSTFSQHHHSTRISLLSTIHLNPENDLFVNNPQTEYFICGPEKFMTEKRDELVKGLGIDEKRIRLELFGTGGVN</sequence>
<evidence type="ECO:0000256" key="1">
    <source>
        <dbReference type="ARBA" id="ARBA00001970"/>
    </source>
</evidence>
<comment type="cofactor">
    <cofactor evidence="2">
        <name>FAD</name>
        <dbReference type="ChEBI" id="CHEBI:57692"/>
    </cofactor>
</comment>
<evidence type="ECO:0000256" key="14">
    <source>
        <dbReference type="ARBA" id="ARBA00048649"/>
    </source>
</evidence>
<comment type="cofactor">
    <cofactor evidence="1">
        <name>heme b</name>
        <dbReference type="ChEBI" id="CHEBI:60344"/>
    </cofactor>
</comment>
<dbReference type="Gene3D" id="3.40.50.80">
    <property type="entry name" value="Nucleotide-binding domain of ferredoxin-NADP reductase (FNR) module"/>
    <property type="match status" value="1"/>
</dbReference>
<keyword evidence="8" id="KW-0479">Metal-binding</keyword>
<dbReference type="GO" id="GO:0046872">
    <property type="term" value="F:metal ion binding"/>
    <property type="evidence" value="ECO:0007669"/>
    <property type="project" value="UniProtKB-KW"/>
</dbReference>
<keyword evidence="11" id="KW-0560">Oxidoreductase</keyword>
<evidence type="ECO:0000256" key="9">
    <source>
        <dbReference type="ARBA" id="ARBA00022827"/>
    </source>
</evidence>
<dbReference type="EC" id="1.14.12.17" evidence="4"/>
<dbReference type="CDD" id="cd08922">
    <property type="entry name" value="FHb-globin"/>
    <property type="match status" value="1"/>
</dbReference>
<comment type="catalytic activity">
    <reaction evidence="15">
        <text>2 nitric oxide + NADPH + 2 O2 = 2 nitrate + NADP(+) + H(+)</text>
        <dbReference type="Rhea" id="RHEA:19465"/>
        <dbReference type="ChEBI" id="CHEBI:15378"/>
        <dbReference type="ChEBI" id="CHEBI:15379"/>
        <dbReference type="ChEBI" id="CHEBI:16480"/>
        <dbReference type="ChEBI" id="CHEBI:17632"/>
        <dbReference type="ChEBI" id="CHEBI:57783"/>
        <dbReference type="ChEBI" id="CHEBI:58349"/>
        <dbReference type="EC" id="1.14.12.17"/>
    </reaction>
</comment>
<keyword evidence="5" id="KW-0216">Detoxification</keyword>
<reference evidence="18 19" key="2">
    <citation type="submission" date="2015-05" db="EMBL/GenBank/DDBJ databases">
        <authorList>
            <person name="Morales-Cruz A."/>
            <person name="Amrine K.C."/>
            <person name="Cantu D."/>
        </authorList>
    </citation>
    <scope>NUCLEOTIDE SEQUENCE [LARGE SCALE GENOMIC DNA]</scope>
    <source>
        <strain evidence="18">UCRPC4</strain>
    </source>
</reference>